<dbReference type="Gene3D" id="2.10.109.10">
    <property type="entry name" value="Umud Fragment, subunit A"/>
    <property type="match status" value="1"/>
</dbReference>
<dbReference type="RefSeq" id="WP_095672660.1">
    <property type="nucleotide sequence ID" value="NZ_CP016771.1"/>
</dbReference>
<dbReference type="Pfam" id="PF10502">
    <property type="entry name" value="Peptidase_S26"/>
    <property type="match status" value="1"/>
</dbReference>
<dbReference type="Proteomes" id="UP000217171">
    <property type="component" value="Chromosome"/>
</dbReference>
<dbReference type="KEGG" id="nhi:B1s21160_05075"/>
<dbReference type="AlphaFoldDB" id="A0A249KA71"/>
<accession>A0A249KA71</accession>
<name>A0A249KA71_9ACTN</name>
<dbReference type="InterPro" id="IPR019533">
    <property type="entry name" value="Peptidase_S26"/>
</dbReference>
<dbReference type="SUPFAM" id="SSF51306">
    <property type="entry name" value="LexA/Signal peptidase"/>
    <property type="match status" value="1"/>
</dbReference>
<keyword evidence="3" id="KW-1185">Reference proteome</keyword>
<dbReference type="OrthoDB" id="1467636at2"/>
<proteinExistence type="predicted"/>
<evidence type="ECO:0000313" key="3">
    <source>
        <dbReference type="Proteomes" id="UP000217171"/>
    </source>
</evidence>
<dbReference type="InterPro" id="IPR036286">
    <property type="entry name" value="LexA/Signal_pep-like_sf"/>
</dbReference>
<gene>
    <name evidence="2" type="ORF">B1s21160_05075</name>
</gene>
<evidence type="ECO:0000259" key="1">
    <source>
        <dbReference type="Pfam" id="PF10502"/>
    </source>
</evidence>
<protein>
    <submittedName>
        <fullName evidence="2">S26 family signal peptidase</fullName>
    </submittedName>
</protein>
<dbReference type="GO" id="GO:0004252">
    <property type="term" value="F:serine-type endopeptidase activity"/>
    <property type="evidence" value="ECO:0007669"/>
    <property type="project" value="InterPro"/>
</dbReference>
<evidence type="ECO:0000313" key="2">
    <source>
        <dbReference type="EMBL" id="ASY13681.1"/>
    </source>
</evidence>
<dbReference type="EMBL" id="CP016771">
    <property type="protein sequence ID" value="ASY13681.1"/>
    <property type="molecule type" value="Genomic_DNA"/>
</dbReference>
<dbReference type="GO" id="GO:0006465">
    <property type="term" value="P:signal peptide processing"/>
    <property type="evidence" value="ECO:0007669"/>
    <property type="project" value="InterPro"/>
</dbReference>
<organism evidence="2 3">
    <name type="scientific">Candidatus Nanopelagicus hibericus</name>
    <dbReference type="NCBI Taxonomy" id="1884915"/>
    <lineage>
        <taxon>Bacteria</taxon>
        <taxon>Bacillati</taxon>
        <taxon>Actinomycetota</taxon>
        <taxon>Actinomycetes</taxon>
        <taxon>Candidatus Nanopelagicales</taxon>
        <taxon>Candidatus Nanopelagicaceae</taxon>
        <taxon>Candidatus Nanopelagicus</taxon>
    </lineage>
</organism>
<feature type="domain" description="Peptidase S26" evidence="1">
    <location>
        <begin position="4"/>
        <end position="58"/>
    </location>
</feature>
<reference evidence="2 3" key="1">
    <citation type="submission" date="2016-07" db="EMBL/GenBank/DDBJ databases">
        <title>High microdiversification within the ubiquitous acI lineage of Actinobacteria.</title>
        <authorList>
            <person name="Neuenschwander S.M."/>
            <person name="Salcher M."/>
            <person name="Ghai R."/>
            <person name="Pernthaler J."/>
        </authorList>
    </citation>
    <scope>NUCLEOTIDE SEQUENCE [LARGE SCALE GENOMIC DNA]</scope>
    <source>
        <strain evidence="2">MMS-21-160</strain>
    </source>
</reference>
<dbReference type="CDD" id="cd06530">
    <property type="entry name" value="S26_SPase_I"/>
    <property type="match status" value="1"/>
</dbReference>
<sequence>MIGISRVVVSGNSMSPAYNDGDWLIVRKLSGVKHRLRIGGIYLLQDPARPGVKLLKRVKESRMEHSVIRYWVEGDNPNSSDSRDWGWIDGEQFLAKVILRYKKGN</sequence>